<reference evidence="1 2" key="1">
    <citation type="journal article" date="2021" name="Elife">
        <title>Chloroplast acquisition without the gene transfer in kleptoplastic sea slugs, Plakobranchus ocellatus.</title>
        <authorList>
            <person name="Maeda T."/>
            <person name="Takahashi S."/>
            <person name="Yoshida T."/>
            <person name="Shimamura S."/>
            <person name="Takaki Y."/>
            <person name="Nagai Y."/>
            <person name="Toyoda A."/>
            <person name="Suzuki Y."/>
            <person name="Arimoto A."/>
            <person name="Ishii H."/>
            <person name="Satoh N."/>
            <person name="Nishiyama T."/>
            <person name="Hasebe M."/>
            <person name="Maruyama T."/>
            <person name="Minagawa J."/>
            <person name="Obokata J."/>
            <person name="Shigenobu S."/>
        </authorList>
    </citation>
    <scope>NUCLEOTIDE SEQUENCE [LARGE SCALE GENOMIC DNA]</scope>
</reference>
<dbReference type="EMBL" id="BLXT01007308">
    <property type="protein sequence ID" value="GFO37885.1"/>
    <property type="molecule type" value="Genomic_DNA"/>
</dbReference>
<dbReference type="Proteomes" id="UP000735302">
    <property type="component" value="Unassembled WGS sequence"/>
</dbReference>
<comment type="caution">
    <text evidence="1">The sequence shown here is derived from an EMBL/GenBank/DDBJ whole genome shotgun (WGS) entry which is preliminary data.</text>
</comment>
<evidence type="ECO:0000313" key="2">
    <source>
        <dbReference type="Proteomes" id="UP000735302"/>
    </source>
</evidence>
<sequence>MSPHSEILYHRSVYSFQPCHHTQESCITVQFTHSSHVTILRNLVSPVILLVPAMSPYSGILYHQSFYWFQPCHHTQESCITGHFTGSSHVTILRNLVSPVILLAPAMSPYSGILYHRSFYWFQPCYHTQGSCITDYFTDSRLGTISSILKRSMCMKPPAQYMTPP</sequence>
<name>A0AAV4D199_9GAST</name>
<gene>
    <name evidence="1" type="ORF">PoB_006439000</name>
</gene>
<proteinExistence type="predicted"/>
<keyword evidence="2" id="KW-1185">Reference proteome</keyword>
<evidence type="ECO:0000313" key="1">
    <source>
        <dbReference type="EMBL" id="GFO37885.1"/>
    </source>
</evidence>
<organism evidence="1 2">
    <name type="scientific">Plakobranchus ocellatus</name>
    <dbReference type="NCBI Taxonomy" id="259542"/>
    <lineage>
        <taxon>Eukaryota</taxon>
        <taxon>Metazoa</taxon>
        <taxon>Spiralia</taxon>
        <taxon>Lophotrochozoa</taxon>
        <taxon>Mollusca</taxon>
        <taxon>Gastropoda</taxon>
        <taxon>Heterobranchia</taxon>
        <taxon>Euthyneura</taxon>
        <taxon>Panpulmonata</taxon>
        <taxon>Sacoglossa</taxon>
        <taxon>Placobranchoidea</taxon>
        <taxon>Plakobranchidae</taxon>
        <taxon>Plakobranchus</taxon>
    </lineage>
</organism>
<dbReference type="AlphaFoldDB" id="A0AAV4D199"/>
<accession>A0AAV4D199</accession>
<protein>
    <submittedName>
        <fullName evidence="1">Uncharacterized protein</fullName>
    </submittedName>
</protein>